<reference evidence="12 13" key="2">
    <citation type="journal article" date="2010" name="Stand. Genomic Sci.">
        <title>Complete genome sequence of Syntrophothermus lipocalidus type strain (TGB-C1).</title>
        <authorList>
            <person name="Djao O.D."/>
            <person name="Zhang X."/>
            <person name="Lucas S."/>
            <person name="Lapidus A."/>
            <person name="Del Rio T.G."/>
            <person name="Nolan M."/>
            <person name="Tice H."/>
            <person name="Cheng J.F."/>
            <person name="Han C."/>
            <person name="Tapia R."/>
            <person name="Goodwin L."/>
            <person name="Pitluck S."/>
            <person name="Liolios K."/>
            <person name="Ivanova N."/>
            <person name="Mavromatis K."/>
            <person name="Mikhailova N."/>
            <person name="Ovchinnikova G."/>
            <person name="Pati A."/>
            <person name="Brambilla E."/>
            <person name="Chen A."/>
            <person name="Palaniappan K."/>
            <person name="Land M."/>
            <person name="Hauser L."/>
            <person name="Chang Y.J."/>
            <person name="Jeffries C.D."/>
            <person name="Rohde M."/>
            <person name="Sikorski J."/>
            <person name="Spring S."/>
            <person name="Goker M."/>
            <person name="Detter J.C."/>
            <person name="Woyke T."/>
            <person name="Bristow J."/>
            <person name="Eisen J.A."/>
            <person name="Markowitz V."/>
            <person name="Hugenholtz P."/>
            <person name="Kyrpides N.C."/>
            <person name="Klenk H.P."/>
        </authorList>
    </citation>
    <scope>NUCLEOTIDE SEQUENCE [LARGE SCALE GENOMIC DNA]</scope>
    <source>
        <strain evidence="13">DSM 12680 / TGB-C1</strain>
    </source>
</reference>
<dbReference type="RefSeq" id="WP_013176213.1">
    <property type="nucleotide sequence ID" value="NC_014220.1"/>
</dbReference>
<dbReference type="eggNOG" id="COG1902">
    <property type="taxonomic scope" value="Bacteria"/>
</dbReference>
<feature type="domain" description="NADH:flavin oxidoreductase/NADH oxidase N-terminal" evidence="10">
    <location>
        <begin position="2"/>
        <end position="330"/>
    </location>
</feature>
<evidence type="ECO:0000256" key="5">
    <source>
        <dbReference type="ARBA" id="ARBA00022643"/>
    </source>
</evidence>
<sequence>MKLLEPVRIGNVELRNRIVMLPMHLGFCEDGKVGERITEFYRERAQGGVGLIVVGGCTIDKHSAYWGMVSLQDDSYIPGHRQLNQVIKSLGAKTCAQLFQAGRYATSRYSGIQPIAPSPIASSLTREVPREMTEKDIEEVIQAFAAAARRAVEAGYDMVEVIASAGYLISQFFSPLTNQRDDEYGGDFENRCRFGVEVIKAVRTAIGSDYPISVRLSGNEFMQGGNGSLEMARFAARLEQAGANLFSVTGGWHESRVPQITMNVPPGAYSYLARTVKEAVNNSQVIACNRINDPVIAEQFLIEGQADLVGMARGLMADPELPRKLEEGRWHEIRKCIGCNQGCLDAIFVGGSCRCLVNARAGREAQTRLRPVERPKKVLVIGGGPAGMEAARVAATRGHDVTLWEKEVNLGGQLELAAAIPGRQDFVHLIDYLEDSLVELAVKVETQKEADIGEIKRFGPDAVVIATGARPIMPDIPGIDSKNVVGAWEVLAFEPELGKRVVIIGGGAVGCEVALFIARMGTIDADTVKFLLLNEAEPVERIRELAQRGTKEVVVVEQDKNMGRGIGISTRWIILQELARMGVQLRPSTKVIAIEEDGVVVSDPQGRTEKIPADAVVVAVGSKPANSLYEEIKQAFPETYLIGDAKEPRKALEAVHEGFDVGNAI</sequence>
<accession>D7CIT3</accession>
<dbReference type="STRING" id="643648.Slip_2064"/>
<dbReference type="OrthoDB" id="9772736at2"/>
<proteinExistence type="inferred from homology"/>
<dbReference type="PRINTS" id="PR00469">
    <property type="entry name" value="PNDRDTASEII"/>
</dbReference>
<name>D7CIT3_SYNLT</name>
<dbReference type="InterPro" id="IPR013785">
    <property type="entry name" value="Aldolase_TIM"/>
</dbReference>
<dbReference type="Pfam" id="PF07992">
    <property type="entry name" value="Pyr_redox_2"/>
    <property type="match status" value="1"/>
</dbReference>
<evidence type="ECO:0000256" key="3">
    <source>
        <dbReference type="ARBA" id="ARBA00011048"/>
    </source>
</evidence>
<evidence type="ECO:0000259" key="11">
    <source>
        <dbReference type="Pfam" id="PF07992"/>
    </source>
</evidence>
<organism evidence="12 13">
    <name type="scientific">Syntrophothermus lipocalidus (strain DSM 12680 / TGB-C1)</name>
    <dbReference type="NCBI Taxonomy" id="643648"/>
    <lineage>
        <taxon>Bacteria</taxon>
        <taxon>Bacillati</taxon>
        <taxon>Bacillota</taxon>
        <taxon>Clostridia</taxon>
        <taxon>Eubacteriales</taxon>
        <taxon>Syntrophomonadaceae</taxon>
        <taxon>Syntrophothermus</taxon>
    </lineage>
</organism>
<dbReference type="PANTHER" id="PTHR42917">
    <property type="entry name" value="2,4-DIENOYL-COA REDUCTASE"/>
    <property type="match status" value="1"/>
</dbReference>
<evidence type="ECO:0000259" key="10">
    <source>
        <dbReference type="Pfam" id="PF00724"/>
    </source>
</evidence>
<evidence type="ECO:0000313" key="13">
    <source>
        <dbReference type="Proteomes" id="UP000000378"/>
    </source>
</evidence>
<dbReference type="InterPro" id="IPR001155">
    <property type="entry name" value="OxRdtase_FMN_N"/>
</dbReference>
<dbReference type="PRINTS" id="PR00368">
    <property type="entry name" value="FADPNR"/>
</dbReference>
<dbReference type="GO" id="GO:0046872">
    <property type="term" value="F:metal ion binding"/>
    <property type="evidence" value="ECO:0007669"/>
    <property type="project" value="UniProtKB-KW"/>
</dbReference>
<keyword evidence="6" id="KW-0479">Metal-binding</keyword>
<dbReference type="InterPro" id="IPR051793">
    <property type="entry name" value="NADH:flavin_oxidoreductase"/>
</dbReference>
<dbReference type="Proteomes" id="UP000000378">
    <property type="component" value="Chromosome"/>
</dbReference>
<dbReference type="GO" id="GO:0016491">
    <property type="term" value="F:oxidoreductase activity"/>
    <property type="evidence" value="ECO:0007669"/>
    <property type="project" value="UniProtKB-KW"/>
</dbReference>
<reference evidence="13" key="1">
    <citation type="journal article" date="2010" name="Stand. Genomic Sci.">
        <title>Complete genome sequence of Syntrophothermus lipocalidus type strain (TGB-C1T).</title>
        <authorList>
            <consortium name="US DOE Joint Genome Institute (JGI-PGF)"/>
            <person name="Djao O."/>
            <person name="Zhang X."/>
            <person name="Lucas S."/>
            <person name="Lapidus A."/>
            <person name="Glavina Del Rio T."/>
            <person name="Nolan M."/>
            <person name="Tice H."/>
            <person name="Cheng J."/>
            <person name="Han C."/>
            <person name="Tapia R."/>
            <person name="Goodwin L."/>
            <person name="Pitluck S."/>
            <person name="Liolios K."/>
            <person name="Ivanova N."/>
            <person name="Mavromatis K."/>
            <person name="Mikhailova N."/>
            <person name="Ovchinnikova G."/>
            <person name="Pati A."/>
            <person name="Brambilla E."/>
            <person name="Chen A."/>
            <person name="Palaniappan K."/>
            <person name="Land M."/>
            <person name="Hauser L."/>
            <person name="Chang Y."/>
            <person name="Jeffries C."/>
            <person name="Rohde M."/>
            <person name="Sikorski J."/>
            <person name="Spring S."/>
            <person name="Goker M."/>
            <person name="Detter J."/>
            <person name="Woyke T."/>
            <person name="Bristow J."/>
            <person name="Eisen J."/>
            <person name="Markowitz V."/>
            <person name="Hugenholtz P."/>
            <person name="Kyrpides N."/>
            <person name="Klenk H."/>
        </authorList>
    </citation>
    <scope>NUCLEOTIDE SEQUENCE [LARGE SCALE GENOMIC DNA]</scope>
    <source>
        <strain evidence="13">DSM 12680 / TGB-C1</strain>
    </source>
</reference>
<dbReference type="Gene3D" id="3.20.20.70">
    <property type="entry name" value="Aldolase class I"/>
    <property type="match status" value="1"/>
</dbReference>
<comment type="similarity">
    <text evidence="3">In the N-terminal section; belongs to the NADH:flavin oxidoreductase/NADH oxidase family.</text>
</comment>
<evidence type="ECO:0000256" key="9">
    <source>
        <dbReference type="ARBA" id="ARBA00023014"/>
    </source>
</evidence>
<evidence type="ECO:0000256" key="7">
    <source>
        <dbReference type="ARBA" id="ARBA00023002"/>
    </source>
</evidence>
<dbReference type="InterPro" id="IPR036188">
    <property type="entry name" value="FAD/NAD-bd_sf"/>
</dbReference>
<dbReference type="SUPFAM" id="SSF51395">
    <property type="entry name" value="FMN-linked oxidoreductases"/>
    <property type="match status" value="1"/>
</dbReference>
<feature type="domain" description="FAD/NAD(P)-binding" evidence="11">
    <location>
        <begin position="376"/>
        <end position="636"/>
    </location>
</feature>
<dbReference type="Gene3D" id="3.50.50.60">
    <property type="entry name" value="FAD/NAD(P)-binding domain"/>
    <property type="match status" value="1"/>
</dbReference>
<evidence type="ECO:0000256" key="6">
    <source>
        <dbReference type="ARBA" id="ARBA00022723"/>
    </source>
</evidence>
<evidence type="ECO:0000313" key="12">
    <source>
        <dbReference type="EMBL" id="ADI02811.1"/>
    </source>
</evidence>
<comment type="cofactor">
    <cofactor evidence="1">
        <name>FMN</name>
        <dbReference type="ChEBI" id="CHEBI:58210"/>
    </cofactor>
</comment>
<evidence type="ECO:0000256" key="1">
    <source>
        <dbReference type="ARBA" id="ARBA00001917"/>
    </source>
</evidence>
<keyword evidence="4" id="KW-0285">Flavoprotein</keyword>
<dbReference type="eggNOG" id="COG0446">
    <property type="taxonomic scope" value="Bacteria"/>
</dbReference>
<dbReference type="SUPFAM" id="SSF51905">
    <property type="entry name" value="FAD/NAD(P)-binding domain"/>
    <property type="match status" value="1"/>
</dbReference>
<gene>
    <name evidence="12" type="ordered locus">Slip_2064</name>
</gene>
<keyword evidence="7" id="KW-0560">Oxidoreductase</keyword>
<dbReference type="GO" id="GO:0051536">
    <property type="term" value="F:iron-sulfur cluster binding"/>
    <property type="evidence" value="ECO:0007669"/>
    <property type="project" value="UniProtKB-KW"/>
</dbReference>
<evidence type="ECO:0000256" key="8">
    <source>
        <dbReference type="ARBA" id="ARBA00023004"/>
    </source>
</evidence>
<keyword evidence="8" id="KW-0408">Iron</keyword>
<dbReference type="AlphaFoldDB" id="D7CIT3"/>
<comment type="cofactor">
    <cofactor evidence="2">
        <name>[4Fe-4S] cluster</name>
        <dbReference type="ChEBI" id="CHEBI:49883"/>
    </cofactor>
</comment>
<dbReference type="InterPro" id="IPR023753">
    <property type="entry name" value="FAD/NAD-binding_dom"/>
</dbReference>
<dbReference type="EMBL" id="CP002048">
    <property type="protein sequence ID" value="ADI02811.1"/>
    <property type="molecule type" value="Genomic_DNA"/>
</dbReference>
<dbReference type="Pfam" id="PF00724">
    <property type="entry name" value="Oxidored_FMN"/>
    <property type="match status" value="1"/>
</dbReference>
<dbReference type="Gene3D" id="3.40.50.720">
    <property type="entry name" value="NAD(P)-binding Rossmann-like Domain"/>
    <property type="match status" value="1"/>
</dbReference>
<dbReference type="PANTHER" id="PTHR42917:SF2">
    <property type="entry name" value="2,4-DIENOYL-COA REDUCTASE [(2E)-ENOYL-COA-PRODUCING]"/>
    <property type="match status" value="1"/>
</dbReference>
<dbReference type="KEGG" id="slp:Slip_2064"/>
<keyword evidence="13" id="KW-1185">Reference proteome</keyword>
<evidence type="ECO:0000256" key="2">
    <source>
        <dbReference type="ARBA" id="ARBA00001966"/>
    </source>
</evidence>
<dbReference type="HOGENOM" id="CLU_012153_1_2_9"/>
<keyword evidence="9" id="KW-0411">Iron-sulfur</keyword>
<dbReference type="GO" id="GO:0010181">
    <property type="term" value="F:FMN binding"/>
    <property type="evidence" value="ECO:0007669"/>
    <property type="project" value="InterPro"/>
</dbReference>
<protein>
    <submittedName>
        <fullName evidence="12">NADH:flavin oxidoreductase/NADH oxidase</fullName>
    </submittedName>
</protein>
<evidence type="ECO:0000256" key="4">
    <source>
        <dbReference type="ARBA" id="ARBA00022630"/>
    </source>
</evidence>
<keyword evidence="5" id="KW-0288">FMN</keyword>